<dbReference type="PANTHER" id="PTHR43847:SF1">
    <property type="entry name" value="BLL3993 PROTEIN"/>
    <property type="match status" value="1"/>
</dbReference>
<keyword evidence="4 5" id="KW-0472">Membrane</keyword>
<comment type="caution">
    <text evidence="6">The sequence shown here is derived from an EMBL/GenBank/DDBJ whole genome shotgun (WGS) entry which is preliminary data.</text>
</comment>
<feature type="transmembrane region" description="Helical" evidence="5">
    <location>
        <begin position="65"/>
        <end position="83"/>
    </location>
</feature>
<keyword evidence="3 5" id="KW-1133">Transmembrane helix</keyword>
<reference evidence="6 7" key="1">
    <citation type="submission" date="2018-02" db="EMBL/GenBank/DDBJ databases">
        <title>Subsurface microbial communities from deep shales in Ohio and West Virginia, USA.</title>
        <authorList>
            <person name="Wrighton K."/>
        </authorList>
    </citation>
    <scope>NUCLEOTIDE SEQUENCE [LARGE SCALE GENOMIC DNA]</scope>
    <source>
        <strain evidence="6 7">OWC-DMM</strain>
    </source>
</reference>
<name>A0A2S6HDD1_9GAMM</name>
<dbReference type="GO" id="GO:0012505">
    <property type="term" value="C:endomembrane system"/>
    <property type="evidence" value="ECO:0007669"/>
    <property type="project" value="UniProtKB-SubCell"/>
</dbReference>
<dbReference type="PANTHER" id="PTHR43847">
    <property type="entry name" value="BLL3993 PROTEIN"/>
    <property type="match status" value="1"/>
</dbReference>
<dbReference type="GO" id="GO:0008168">
    <property type="term" value="F:methyltransferase activity"/>
    <property type="evidence" value="ECO:0007669"/>
    <property type="project" value="UniProtKB-KW"/>
</dbReference>
<gene>
    <name evidence="6" type="ORF">B0F87_106251</name>
</gene>
<dbReference type="Gene3D" id="1.20.120.1630">
    <property type="match status" value="1"/>
</dbReference>
<evidence type="ECO:0000313" key="7">
    <source>
        <dbReference type="Proteomes" id="UP000240010"/>
    </source>
</evidence>
<dbReference type="GO" id="GO:0032259">
    <property type="term" value="P:methylation"/>
    <property type="evidence" value="ECO:0007669"/>
    <property type="project" value="UniProtKB-KW"/>
</dbReference>
<sequence>MLKKMVYSLGNLTGIALFTFLCTATFQSYQKTGSLFAFTIVLINGLILALYFVRSEPRTLIEFPFAWLISMVTTVLPFLYRPIQEAFLPEFLSLGYYLQIVGVVTIVGSLLSIRDSLGIVPANRGIKIGGFYRIVRHPLYASELLFFSGYVLSNQSLFNFVLLVLSFAMQYSRSRIEENFLSNDPGYKLYMSSTRYRFIPGLL</sequence>
<evidence type="ECO:0000313" key="6">
    <source>
        <dbReference type="EMBL" id="PPK75403.1"/>
    </source>
</evidence>
<proteinExistence type="predicted"/>
<comment type="subcellular location">
    <subcellularLocation>
        <location evidence="1">Endomembrane system</location>
        <topology evidence="1">Multi-pass membrane protein</topology>
    </subcellularLocation>
</comment>
<dbReference type="EMBL" id="PTIZ01000006">
    <property type="protein sequence ID" value="PPK75403.1"/>
    <property type="molecule type" value="Genomic_DNA"/>
</dbReference>
<evidence type="ECO:0000256" key="2">
    <source>
        <dbReference type="ARBA" id="ARBA00022692"/>
    </source>
</evidence>
<feature type="transmembrane region" description="Helical" evidence="5">
    <location>
        <begin position="35"/>
        <end position="53"/>
    </location>
</feature>
<accession>A0A2S6HDD1</accession>
<evidence type="ECO:0000256" key="5">
    <source>
        <dbReference type="SAM" id="Phobius"/>
    </source>
</evidence>
<feature type="transmembrane region" description="Helical" evidence="5">
    <location>
        <begin position="12"/>
        <end position="29"/>
    </location>
</feature>
<evidence type="ECO:0000256" key="3">
    <source>
        <dbReference type="ARBA" id="ARBA00022989"/>
    </source>
</evidence>
<dbReference type="AlphaFoldDB" id="A0A2S6HDD1"/>
<keyword evidence="2 5" id="KW-0812">Transmembrane</keyword>
<feature type="transmembrane region" description="Helical" evidence="5">
    <location>
        <begin position="95"/>
        <end position="113"/>
    </location>
</feature>
<organism evidence="6 7">
    <name type="scientific">Methylobacter tundripaludum</name>
    <dbReference type="NCBI Taxonomy" id="173365"/>
    <lineage>
        <taxon>Bacteria</taxon>
        <taxon>Pseudomonadati</taxon>
        <taxon>Pseudomonadota</taxon>
        <taxon>Gammaproteobacteria</taxon>
        <taxon>Methylococcales</taxon>
        <taxon>Methylococcaceae</taxon>
        <taxon>Methylobacter</taxon>
    </lineage>
</organism>
<keyword evidence="6" id="KW-0489">Methyltransferase</keyword>
<dbReference type="InterPro" id="IPR007318">
    <property type="entry name" value="Phopholipid_MeTrfase"/>
</dbReference>
<protein>
    <submittedName>
        <fullName evidence="6">Phospholipid methyltransferase</fullName>
    </submittedName>
</protein>
<dbReference type="PROSITE" id="PS50244">
    <property type="entry name" value="S5A_REDUCTASE"/>
    <property type="match status" value="1"/>
</dbReference>
<keyword evidence="6" id="KW-0808">Transferase</keyword>
<dbReference type="Proteomes" id="UP000240010">
    <property type="component" value="Unassembled WGS sequence"/>
</dbReference>
<dbReference type="RefSeq" id="WP_181050110.1">
    <property type="nucleotide sequence ID" value="NZ_PTIZ01000006.1"/>
</dbReference>
<dbReference type="InterPro" id="IPR052527">
    <property type="entry name" value="Metal_cation-efflux_comp"/>
</dbReference>
<evidence type="ECO:0000256" key="4">
    <source>
        <dbReference type="ARBA" id="ARBA00023136"/>
    </source>
</evidence>
<evidence type="ECO:0000256" key="1">
    <source>
        <dbReference type="ARBA" id="ARBA00004127"/>
    </source>
</evidence>
<dbReference type="Pfam" id="PF04191">
    <property type="entry name" value="PEMT"/>
    <property type="match status" value="1"/>
</dbReference>